<feature type="transmembrane region" description="Helical" evidence="6">
    <location>
        <begin position="387"/>
        <end position="404"/>
    </location>
</feature>
<feature type="transmembrane region" description="Helical" evidence="6">
    <location>
        <begin position="266"/>
        <end position="289"/>
    </location>
</feature>
<dbReference type="GO" id="GO:0015297">
    <property type="term" value="F:antiporter activity"/>
    <property type="evidence" value="ECO:0007669"/>
    <property type="project" value="InterPro"/>
</dbReference>
<accession>A0A1W6B518</accession>
<feature type="transmembrane region" description="Helical" evidence="6">
    <location>
        <begin position="43"/>
        <end position="65"/>
    </location>
</feature>
<feature type="transmembrane region" description="Helical" evidence="6">
    <location>
        <begin position="241"/>
        <end position="260"/>
    </location>
</feature>
<name>A0A1W6B518_9GAMM</name>
<comment type="subcellular location">
    <subcellularLocation>
        <location evidence="1">Membrane</location>
        <topology evidence="1">Multi-pass membrane protein</topology>
    </subcellularLocation>
</comment>
<dbReference type="CDD" id="cd13136">
    <property type="entry name" value="MATE_DinF_like"/>
    <property type="match status" value="1"/>
</dbReference>
<dbReference type="RefSeq" id="WP_085069643.1">
    <property type="nucleotide sequence ID" value="NZ_CP019706.1"/>
</dbReference>
<dbReference type="Proteomes" id="UP000192900">
    <property type="component" value="Chromosome"/>
</dbReference>
<comment type="similarity">
    <text evidence="2">Belongs to the multi antimicrobial extrusion (MATE) (TC 2.A.66.1) family.</text>
</comment>
<dbReference type="AlphaFoldDB" id="A0A1W6B518"/>
<feature type="transmembrane region" description="Helical" evidence="6">
    <location>
        <begin position="162"/>
        <end position="185"/>
    </location>
</feature>
<dbReference type="GO" id="GO:0042910">
    <property type="term" value="F:xenobiotic transmembrane transporter activity"/>
    <property type="evidence" value="ECO:0007669"/>
    <property type="project" value="InterPro"/>
</dbReference>
<gene>
    <name evidence="7" type="ORF">B1H58_09265</name>
</gene>
<dbReference type="InterPro" id="IPR044644">
    <property type="entry name" value="DinF-like"/>
</dbReference>
<evidence type="ECO:0000256" key="3">
    <source>
        <dbReference type="ARBA" id="ARBA00022692"/>
    </source>
</evidence>
<feature type="transmembrane region" description="Helical" evidence="6">
    <location>
        <begin position="12"/>
        <end position="31"/>
    </location>
</feature>
<feature type="transmembrane region" description="Helical" evidence="6">
    <location>
        <begin position="353"/>
        <end position="375"/>
    </location>
</feature>
<dbReference type="OrthoDB" id="9789527at2"/>
<evidence type="ECO:0000256" key="2">
    <source>
        <dbReference type="ARBA" id="ARBA00010199"/>
    </source>
</evidence>
<proteinExistence type="inferred from homology"/>
<dbReference type="NCBIfam" id="NF007690">
    <property type="entry name" value="PRK10367.1"/>
    <property type="match status" value="1"/>
</dbReference>
<feature type="transmembrane region" description="Helical" evidence="6">
    <location>
        <begin position="85"/>
        <end position="106"/>
    </location>
</feature>
<dbReference type="NCBIfam" id="TIGR00797">
    <property type="entry name" value="matE"/>
    <property type="match status" value="1"/>
</dbReference>
<dbReference type="Pfam" id="PF01554">
    <property type="entry name" value="MatE"/>
    <property type="match status" value="2"/>
</dbReference>
<evidence type="ECO:0000313" key="7">
    <source>
        <dbReference type="EMBL" id="ARJ42185.1"/>
    </source>
</evidence>
<dbReference type="InterPro" id="IPR002528">
    <property type="entry name" value="MATE_fam"/>
</dbReference>
<dbReference type="GO" id="GO:0005886">
    <property type="term" value="C:plasma membrane"/>
    <property type="evidence" value="ECO:0007669"/>
    <property type="project" value="TreeGrafter"/>
</dbReference>
<keyword evidence="8" id="KW-1185">Reference proteome</keyword>
<organism evidence="7 8">
    <name type="scientific">Pantoea alhagi</name>
    <dbReference type="NCBI Taxonomy" id="1891675"/>
    <lineage>
        <taxon>Bacteria</taxon>
        <taxon>Pseudomonadati</taxon>
        <taxon>Pseudomonadota</taxon>
        <taxon>Gammaproteobacteria</taxon>
        <taxon>Enterobacterales</taxon>
        <taxon>Erwiniaceae</taxon>
        <taxon>Pantoea</taxon>
    </lineage>
</organism>
<protein>
    <submittedName>
        <fullName evidence="7">MATE family efflux transporter DinF</fullName>
    </submittedName>
</protein>
<feature type="transmembrane region" description="Helical" evidence="6">
    <location>
        <begin position="191"/>
        <end position="213"/>
    </location>
</feature>
<feature type="transmembrane region" description="Helical" evidence="6">
    <location>
        <begin position="410"/>
        <end position="428"/>
    </location>
</feature>
<sequence>MHFFSVTDKHLWRLALPMILSNITVPLLGLVDTAVIGHLDSPVYLGGVAVGTTATSFVFMLLLFLRMSTTGLTAQAFGANDKQALARALIQPLFIAIIAGIMFILLRGPLSALAAQLVGGSPAVLEQAQRFIHIRWLSAPATLANLVILGWLLGVQYARAPVILLIVGNLVNILLDLWFVIGLGWGVTGAAAATAIAEAITLLVGLGLVWHVLRLRQITFAHLKNGLKGDARRLLRLNRDIMLRSLLLQLCFASVTILGARMGSEVVAVNAVLLMFLSFTAYALDGFAYAVEAVSGEAFGARNSAKLRQVWIAACRQAGLVALLFAVGYALWGREIVSLLTSLPQLQVLADRYLPWQMLLPVVGVWCYLLDGMFIGATRGREMRNSMALAALGFGLTLLTVPQLGNHGLWLAVTVFLLLRGLTLGWVWHRYQRRGDWFTL</sequence>
<dbReference type="PANTHER" id="PTHR42893">
    <property type="entry name" value="PROTEIN DETOXIFICATION 44, CHLOROPLASTIC-RELATED"/>
    <property type="match status" value="1"/>
</dbReference>
<keyword evidence="3 6" id="KW-0812">Transmembrane</keyword>
<keyword evidence="4 6" id="KW-1133">Transmembrane helix</keyword>
<feature type="transmembrane region" description="Helical" evidence="6">
    <location>
        <begin position="134"/>
        <end position="155"/>
    </location>
</feature>
<keyword evidence="5 6" id="KW-0472">Membrane</keyword>
<dbReference type="STRING" id="1891675.B1H58_09265"/>
<feature type="transmembrane region" description="Helical" evidence="6">
    <location>
        <begin position="310"/>
        <end position="333"/>
    </location>
</feature>
<reference evidence="7 8" key="1">
    <citation type="submission" date="2017-02" db="EMBL/GenBank/DDBJ databases">
        <title>Complete genome sequence of the drought resistance-promoting endophyte Pantoea alhagi LTYR-11Z.</title>
        <authorList>
            <person name="Zhang L."/>
        </authorList>
    </citation>
    <scope>NUCLEOTIDE SEQUENCE [LARGE SCALE GENOMIC DNA]</scope>
    <source>
        <strain evidence="7 8">LTYR-11Z</strain>
    </source>
</reference>
<dbReference type="PANTHER" id="PTHR42893:SF46">
    <property type="entry name" value="PROTEIN DETOXIFICATION 44, CHLOROPLASTIC"/>
    <property type="match status" value="1"/>
</dbReference>
<dbReference type="KEGG" id="palh:B1H58_09265"/>
<evidence type="ECO:0000256" key="4">
    <source>
        <dbReference type="ARBA" id="ARBA00022989"/>
    </source>
</evidence>
<evidence type="ECO:0000256" key="1">
    <source>
        <dbReference type="ARBA" id="ARBA00004141"/>
    </source>
</evidence>
<evidence type="ECO:0000256" key="6">
    <source>
        <dbReference type="SAM" id="Phobius"/>
    </source>
</evidence>
<dbReference type="EMBL" id="CP019706">
    <property type="protein sequence ID" value="ARJ42185.1"/>
    <property type="molecule type" value="Genomic_DNA"/>
</dbReference>
<evidence type="ECO:0000313" key="8">
    <source>
        <dbReference type="Proteomes" id="UP000192900"/>
    </source>
</evidence>
<evidence type="ECO:0000256" key="5">
    <source>
        <dbReference type="ARBA" id="ARBA00023136"/>
    </source>
</evidence>